<proteinExistence type="predicted"/>
<organism evidence="1 2">
    <name type="scientific">Coniosporium uncinatum</name>
    <dbReference type="NCBI Taxonomy" id="93489"/>
    <lineage>
        <taxon>Eukaryota</taxon>
        <taxon>Fungi</taxon>
        <taxon>Dikarya</taxon>
        <taxon>Ascomycota</taxon>
        <taxon>Pezizomycotina</taxon>
        <taxon>Dothideomycetes</taxon>
        <taxon>Dothideomycetes incertae sedis</taxon>
        <taxon>Coniosporium</taxon>
    </lineage>
</organism>
<evidence type="ECO:0000313" key="2">
    <source>
        <dbReference type="Proteomes" id="UP001186974"/>
    </source>
</evidence>
<protein>
    <submittedName>
        <fullName evidence="1">Uncharacterized protein</fullName>
    </submittedName>
</protein>
<gene>
    <name evidence="1" type="ORF">LTS18_008088</name>
</gene>
<comment type="caution">
    <text evidence="1">The sequence shown here is derived from an EMBL/GenBank/DDBJ whole genome shotgun (WGS) entry which is preliminary data.</text>
</comment>
<keyword evidence="2" id="KW-1185">Reference proteome</keyword>
<accession>A0ACC3D1Y0</accession>
<name>A0ACC3D1Y0_9PEZI</name>
<reference evidence="1" key="1">
    <citation type="submission" date="2024-09" db="EMBL/GenBank/DDBJ databases">
        <title>Black Yeasts Isolated from many extreme environments.</title>
        <authorList>
            <person name="Coleine C."/>
            <person name="Stajich J.E."/>
            <person name="Selbmann L."/>
        </authorList>
    </citation>
    <scope>NUCLEOTIDE SEQUENCE</scope>
    <source>
        <strain evidence="1">CCFEE 5737</strain>
    </source>
</reference>
<dbReference type="Proteomes" id="UP001186974">
    <property type="component" value="Unassembled WGS sequence"/>
</dbReference>
<dbReference type="EMBL" id="JAWDJW010008408">
    <property type="protein sequence ID" value="KAK3060640.1"/>
    <property type="molecule type" value="Genomic_DNA"/>
</dbReference>
<evidence type="ECO:0000313" key="1">
    <source>
        <dbReference type="EMBL" id="KAK3060640.1"/>
    </source>
</evidence>
<sequence>MPTTRSPRPKAQTLRQAKASHRKSTGIAISSLERKRIERGAELDTRAEKVWEQEKRRKSAQKKKAEREEKERVKRKQLGIGLATQLVGFRHTQRRMKGAMEGWVRKAAVQAVVEEDENASGEDEVQAGEGVDGTHKQHFTEPWEEEHVDDETLLDTLVGEAKAQFEPGPNEDQAVPDFTIDSTHLRTPTRNYGSQSEPPKRSSSQDLDVWSDLLVSNTQIAMELTPKRSTPKRGTPAHTGNSLSAFGLCTQDLDFLDDDDEPAVINKPVAWCPSACKTRGSAHTERDRILMPPPPPRVPLPRCSPPPIRNESRFANAGLCTQDVHMIFADDVDLSEDVEDLPCQPADDDARAASTSFSEDDIWEMFLSSDTEYG</sequence>